<evidence type="ECO:0008006" key="7">
    <source>
        <dbReference type="Google" id="ProtNLM"/>
    </source>
</evidence>
<protein>
    <recommendedName>
        <fullName evidence="7">WD and tetratricopeptide repeats protein 1</fullName>
    </recommendedName>
</protein>
<dbReference type="GO" id="GO:0045717">
    <property type="term" value="P:negative regulation of fatty acid biosynthetic process"/>
    <property type="evidence" value="ECO:0007669"/>
    <property type="project" value="TreeGrafter"/>
</dbReference>
<dbReference type="AlphaFoldDB" id="A0AAW1PAT6"/>
<comment type="caution">
    <text evidence="5">The sequence shown here is derived from an EMBL/GenBank/DDBJ whole genome shotgun (WGS) entry which is preliminary data.</text>
</comment>
<dbReference type="InterPro" id="IPR019775">
    <property type="entry name" value="WD40_repeat_CS"/>
</dbReference>
<dbReference type="Proteomes" id="UP001489004">
    <property type="component" value="Unassembled WGS sequence"/>
</dbReference>
<evidence type="ECO:0000256" key="2">
    <source>
        <dbReference type="ARBA" id="ARBA00022737"/>
    </source>
</evidence>
<dbReference type="PROSITE" id="PS50082">
    <property type="entry name" value="WD_REPEATS_2"/>
    <property type="match status" value="1"/>
</dbReference>
<name>A0AAW1PAT6_9CHLO</name>
<keyword evidence="1 3" id="KW-0853">WD repeat</keyword>
<dbReference type="PANTHER" id="PTHR15574:SF40">
    <property type="entry name" value="WD AND TETRATRICOPEPTIDE REPEATS PROTEIN 1"/>
    <property type="match status" value="1"/>
</dbReference>
<keyword evidence="6" id="KW-1185">Reference proteome</keyword>
<evidence type="ECO:0000313" key="6">
    <source>
        <dbReference type="Proteomes" id="UP001489004"/>
    </source>
</evidence>
<dbReference type="GO" id="GO:0080008">
    <property type="term" value="C:Cul4-RING E3 ubiquitin ligase complex"/>
    <property type="evidence" value="ECO:0007669"/>
    <property type="project" value="TreeGrafter"/>
</dbReference>
<dbReference type="InterPro" id="IPR036322">
    <property type="entry name" value="WD40_repeat_dom_sf"/>
</dbReference>
<feature type="compositionally biased region" description="Low complexity" evidence="4">
    <location>
        <begin position="543"/>
        <end position="572"/>
    </location>
</feature>
<dbReference type="SUPFAM" id="SSF48452">
    <property type="entry name" value="TPR-like"/>
    <property type="match status" value="1"/>
</dbReference>
<evidence type="ECO:0000256" key="4">
    <source>
        <dbReference type="SAM" id="MobiDB-lite"/>
    </source>
</evidence>
<dbReference type="PANTHER" id="PTHR15574">
    <property type="entry name" value="WD REPEAT DOMAIN-CONTAINING FAMILY"/>
    <property type="match status" value="1"/>
</dbReference>
<dbReference type="Gene3D" id="1.25.40.10">
    <property type="entry name" value="Tetratricopeptide repeat domain"/>
    <property type="match status" value="1"/>
</dbReference>
<proteinExistence type="predicted"/>
<sequence>MPRICDAQGVRSNITQYQPTASQHGAAAVYLTPPEGPEGQQRTVSSTAAVWGSMRMDNSLHCHRGCVNHVSFNETGTLLLSGSDDMRVGVWDVQQRRLKAAVQTSHTQNIFCVRFLPASSDGQAVSCAGDGEVQIHNLERLSHETFRYHTGRVKKLLVEPGNPNLIISGSEDGTVRQLDRRVPNPAEHAITLSHMFSSTNSAFPASRGLEVNSIAMPYDRPWLVAIGGTDETLRICDRRRCNPTGSIKSVACFSPKSHHSSFASDCITGVAFSNDGREVLANYLSDHVYLYSLSGLSLKYQHKRSEEDSPERLWSDLCAEGSGEAVQQRERLGLARVVELLENDELRLPRRRRRAVAEKLAAASERLHGMGQMEGALRYAEAAARLSPTLGRAYYCIAAAHESMAHFDQARAALQTALQFCWNQELSDMQERLRLPGEVPAPPSPDSDSDSDPGMQLEAPAQPFAYQPAALRGNTSSGAAQPSLRQLARVVQSMRADVRHAGSANAAVQLAAAPVPDGSRAVVDAEPSRGNGFAAQPRPTGDAPSSGASGEAAPTAGIEWSPPSENSSNPELYPEEDDFDMDNDDEDGFFWRNGLDESDDDFLADLGQDDEGVMYDWGWRGIQDECESAADRVEDDDGPLYRLGRELIRGEASPAADQASTSGSASGSGSAPWAMRYRGACNMDTIKDVAFLGPACSVVAAGSDGGHLFMWDKGTGRLLAALRGDGHVVNCIHSHPYEPLMASCGIDYSVKIWTPSLSGYAKQLLPANRTRLAGLAAMNELQRRKPVPAWASGSFATHEAYHLQPPTVRASFNERAGRVLGEMHAERHRRQYSAFNPMDTD</sequence>
<accession>A0AAW1PAT6</accession>
<dbReference type="InterPro" id="IPR045151">
    <property type="entry name" value="DCAF8"/>
</dbReference>
<feature type="compositionally biased region" description="Acidic residues" evidence="4">
    <location>
        <begin position="573"/>
        <end position="588"/>
    </location>
</feature>
<feature type="repeat" description="WD" evidence="3">
    <location>
        <begin position="60"/>
        <end position="101"/>
    </location>
</feature>
<dbReference type="PROSITE" id="PS50294">
    <property type="entry name" value="WD_REPEATS_REGION"/>
    <property type="match status" value="1"/>
</dbReference>
<dbReference type="EMBL" id="JALJOR010000015">
    <property type="protein sequence ID" value="KAK9805564.1"/>
    <property type="molecule type" value="Genomic_DNA"/>
</dbReference>
<feature type="region of interest" description="Disordered" evidence="4">
    <location>
        <begin position="515"/>
        <end position="593"/>
    </location>
</feature>
<keyword evidence="2" id="KW-0677">Repeat</keyword>
<feature type="region of interest" description="Disordered" evidence="4">
    <location>
        <begin position="651"/>
        <end position="671"/>
    </location>
</feature>
<dbReference type="InterPro" id="IPR001680">
    <property type="entry name" value="WD40_rpt"/>
</dbReference>
<evidence type="ECO:0000313" key="5">
    <source>
        <dbReference type="EMBL" id="KAK9805564.1"/>
    </source>
</evidence>
<dbReference type="InterPro" id="IPR011990">
    <property type="entry name" value="TPR-like_helical_dom_sf"/>
</dbReference>
<dbReference type="GO" id="GO:0005737">
    <property type="term" value="C:cytoplasm"/>
    <property type="evidence" value="ECO:0007669"/>
    <property type="project" value="TreeGrafter"/>
</dbReference>
<dbReference type="SUPFAM" id="SSF50978">
    <property type="entry name" value="WD40 repeat-like"/>
    <property type="match status" value="1"/>
</dbReference>
<feature type="compositionally biased region" description="Low complexity" evidence="4">
    <location>
        <begin position="655"/>
        <end position="671"/>
    </location>
</feature>
<dbReference type="InterPro" id="IPR015943">
    <property type="entry name" value="WD40/YVTN_repeat-like_dom_sf"/>
</dbReference>
<dbReference type="PROSITE" id="PS00678">
    <property type="entry name" value="WD_REPEATS_1"/>
    <property type="match status" value="1"/>
</dbReference>
<organism evidence="5 6">
    <name type="scientific">[Myrmecia] bisecta</name>
    <dbReference type="NCBI Taxonomy" id="41462"/>
    <lineage>
        <taxon>Eukaryota</taxon>
        <taxon>Viridiplantae</taxon>
        <taxon>Chlorophyta</taxon>
        <taxon>core chlorophytes</taxon>
        <taxon>Trebouxiophyceae</taxon>
        <taxon>Trebouxiales</taxon>
        <taxon>Trebouxiaceae</taxon>
        <taxon>Myrmecia</taxon>
    </lineage>
</organism>
<gene>
    <name evidence="5" type="ORF">WJX72_005219</name>
</gene>
<evidence type="ECO:0000256" key="1">
    <source>
        <dbReference type="ARBA" id="ARBA00022574"/>
    </source>
</evidence>
<dbReference type="SMART" id="SM00320">
    <property type="entry name" value="WD40"/>
    <property type="match status" value="7"/>
</dbReference>
<dbReference type="Pfam" id="PF00400">
    <property type="entry name" value="WD40"/>
    <property type="match status" value="3"/>
</dbReference>
<reference evidence="5 6" key="1">
    <citation type="journal article" date="2024" name="Nat. Commun.">
        <title>Phylogenomics reveals the evolutionary origins of lichenization in chlorophyte algae.</title>
        <authorList>
            <person name="Puginier C."/>
            <person name="Libourel C."/>
            <person name="Otte J."/>
            <person name="Skaloud P."/>
            <person name="Haon M."/>
            <person name="Grisel S."/>
            <person name="Petersen M."/>
            <person name="Berrin J.G."/>
            <person name="Delaux P.M."/>
            <person name="Dal Grande F."/>
            <person name="Keller J."/>
        </authorList>
    </citation>
    <scope>NUCLEOTIDE SEQUENCE [LARGE SCALE GENOMIC DNA]</scope>
    <source>
        <strain evidence="5 6">SAG 2043</strain>
    </source>
</reference>
<evidence type="ECO:0000256" key="3">
    <source>
        <dbReference type="PROSITE-ProRule" id="PRU00221"/>
    </source>
</evidence>
<feature type="region of interest" description="Disordered" evidence="4">
    <location>
        <begin position="435"/>
        <end position="458"/>
    </location>
</feature>
<dbReference type="Gene3D" id="2.130.10.10">
    <property type="entry name" value="YVTN repeat-like/Quinoprotein amine dehydrogenase"/>
    <property type="match status" value="2"/>
</dbReference>